<evidence type="ECO:0000313" key="2">
    <source>
        <dbReference type="WBParaSite" id="Csp11.Scaffold629.g14599.t1"/>
    </source>
</evidence>
<keyword evidence="1" id="KW-1185">Reference proteome</keyword>
<organism evidence="1 2">
    <name type="scientific">Caenorhabditis tropicalis</name>
    <dbReference type="NCBI Taxonomy" id="1561998"/>
    <lineage>
        <taxon>Eukaryota</taxon>
        <taxon>Metazoa</taxon>
        <taxon>Ecdysozoa</taxon>
        <taxon>Nematoda</taxon>
        <taxon>Chromadorea</taxon>
        <taxon>Rhabditida</taxon>
        <taxon>Rhabditina</taxon>
        <taxon>Rhabditomorpha</taxon>
        <taxon>Rhabditoidea</taxon>
        <taxon>Rhabditidae</taxon>
        <taxon>Peloderinae</taxon>
        <taxon>Caenorhabditis</taxon>
    </lineage>
</organism>
<dbReference type="WBParaSite" id="Csp11.Scaffold629.g14599.t1">
    <property type="protein sequence ID" value="Csp11.Scaffold629.g14599.t1"/>
    <property type="gene ID" value="Csp11.Scaffold629.g14599"/>
</dbReference>
<name>A0A1I7U3X9_9PELO</name>
<proteinExistence type="predicted"/>
<evidence type="ECO:0000313" key="1">
    <source>
        <dbReference type="Proteomes" id="UP000095282"/>
    </source>
</evidence>
<protein>
    <submittedName>
        <fullName evidence="2">SERPIN domain-containing protein</fullName>
    </submittedName>
</protein>
<dbReference type="AlphaFoldDB" id="A0A1I7U3X9"/>
<reference evidence="2" key="1">
    <citation type="submission" date="2016-11" db="UniProtKB">
        <authorList>
            <consortium name="WormBaseParasite"/>
        </authorList>
    </citation>
    <scope>IDENTIFICATION</scope>
</reference>
<accession>A0A1I7U3X9</accession>
<dbReference type="Proteomes" id="UP000095282">
    <property type="component" value="Unplaced"/>
</dbReference>
<sequence>MATESFVLFLNRKTENEKPGLTTLSQSVFEDARDMHFLIFLDEAVTEHVSGVVFLPLDLHDQEELLLSEMLNYGERKEINKNRLCQ</sequence>